<dbReference type="EMBL" id="BNAT01000022">
    <property type="protein sequence ID" value="GHE38620.1"/>
    <property type="molecule type" value="Genomic_DNA"/>
</dbReference>
<comment type="caution">
    <text evidence="2">The sequence shown here is derived from an EMBL/GenBank/DDBJ whole genome shotgun (WGS) entry which is preliminary data.</text>
</comment>
<reference evidence="2" key="1">
    <citation type="journal article" date="2014" name="Int. J. Syst. Evol. Microbiol.">
        <title>Complete genome sequence of Corynebacterium casei LMG S-19264T (=DSM 44701T), isolated from a smear-ripened cheese.</title>
        <authorList>
            <consortium name="US DOE Joint Genome Institute (JGI-PGF)"/>
            <person name="Walter F."/>
            <person name="Albersmeier A."/>
            <person name="Kalinowski J."/>
            <person name="Ruckert C."/>
        </authorList>
    </citation>
    <scope>NUCLEOTIDE SEQUENCE</scope>
    <source>
        <strain evidence="2">CGMCC 4.7403</strain>
    </source>
</reference>
<name>A0A918Z6Z5_9ACTN</name>
<sequence length="76" mass="8008">MWVVFRRRLSTGPGEQGGYAEAGWRRAVPCSGRAVARRQPTQEGGRLGEVQRMATGATGVPVPPTNGSGIADSRNA</sequence>
<feature type="region of interest" description="Disordered" evidence="1">
    <location>
        <begin position="54"/>
        <end position="76"/>
    </location>
</feature>
<evidence type="ECO:0000313" key="2">
    <source>
        <dbReference type="EMBL" id="GHE38620.1"/>
    </source>
</evidence>
<dbReference type="AlphaFoldDB" id="A0A918Z6Z5"/>
<organism evidence="2 3">
    <name type="scientific">Streptomyces capitiformicae</name>
    <dbReference type="NCBI Taxonomy" id="2014920"/>
    <lineage>
        <taxon>Bacteria</taxon>
        <taxon>Bacillati</taxon>
        <taxon>Actinomycetota</taxon>
        <taxon>Actinomycetes</taxon>
        <taxon>Kitasatosporales</taxon>
        <taxon>Streptomycetaceae</taxon>
        <taxon>Streptomyces</taxon>
    </lineage>
</organism>
<evidence type="ECO:0000313" key="3">
    <source>
        <dbReference type="Proteomes" id="UP000603227"/>
    </source>
</evidence>
<proteinExistence type="predicted"/>
<dbReference type="Proteomes" id="UP000603227">
    <property type="component" value="Unassembled WGS sequence"/>
</dbReference>
<reference evidence="2" key="2">
    <citation type="submission" date="2020-09" db="EMBL/GenBank/DDBJ databases">
        <authorList>
            <person name="Sun Q."/>
            <person name="Zhou Y."/>
        </authorList>
    </citation>
    <scope>NUCLEOTIDE SEQUENCE</scope>
    <source>
        <strain evidence="2">CGMCC 4.7403</strain>
    </source>
</reference>
<protein>
    <submittedName>
        <fullName evidence="2">Uncharacterized protein</fullName>
    </submittedName>
</protein>
<accession>A0A918Z6Z5</accession>
<evidence type="ECO:0000256" key="1">
    <source>
        <dbReference type="SAM" id="MobiDB-lite"/>
    </source>
</evidence>
<keyword evidence="3" id="KW-1185">Reference proteome</keyword>
<gene>
    <name evidence="2" type="ORF">GCM10017771_57300</name>
</gene>